<evidence type="ECO:0000313" key="2">
    <source>
        <dbReference type="EMBL" id="CAE7481573.1"/>
    </source>
</evidence>
<protein>
    <submittedName>
        <fullName evidence="2">Uncharacterized protein</fullName>
    </submittedName>
</protein>
<reference evidence="2" key="1">
    <citation type="submission" date="2021-02" db="EMBL/GenBank/DDBJ databases">
        <authorList>
            <person name="Dougan E. K."/>
            <person name="Rhodes N."/>
            <person name="Thang M."/>
            <person name="Chan C."/>
        </authorList>
    </citation>
    <scope>NUCLEOTIDE SEQUENCE</scope>
</reference>
<evidence type="ECO:0000313" key="3">
    <source>
        <dbReference type="Proteomes" id="UP000649617"/>
    </source>
</evidence>
<dbReference type="OrthoDB" id="410223at2759"/>
<evidence type="ECO:0000256" key="1">
    <source>
        <dbReference type="SAM" id="SignalP"/>
    </source>
</evidence>
<accession>A0A812SHV3</accession>
<dbReference type="Proteomes" id="UP000649617">
    <property type="component" value="Unassembled WGS sequence"/>
</dbReference>
<organism evidence="2 3">
    <name type="scientific">Symbiodinium pilosum</name>
    <name type="common">Dinoflagellate</name>
    <dbReference type="NCBI Taxonomy" id="2952"/>
    <lineage>
        <taxon>Eukaryota</taxon>
        <taxon>Sar</taxon>
        <taxon>Alveolata</taxon>
        <taxon>Dinophyceae</taxon>
        <taxon>Suessiales</taxon>
        <taxon>Symbiodiniaceae</taxon>
        <taxon>Symbiodinium</taxon>
    </lineage>
</organism>
<proteinExistence type="predicted"/>
<keyword evidence="3" id="KW-1185">Reference proteome</keyword>
<keyword evidence="1" id="KW-0732">Signal</keyword>
<feature type="chain" id="PRO_5032582092" evidence="1">
    <location>
        <begin position="19"/>
        <end position="227"/>
    </location>
</feature>
<name>A0A812SHV3_SYMPI</name>
<comment type="caution">
    <text evidence="2">The sequence shown here is derived from an EMBL/GenBank/DDBJ whole genome shotgun (WGS) entry which is preliminary data.</text>
</comment>
<gene>
    <name evidence="2" type="ORF">SPIL2461_LOCUS12298</name>
</gene>
<dbReference type="EMBL" id="CAJNIZ010025091">
    <property type="protein sequence ID" value="CAE7481573.1"/>
    <property type="molecule type" value="Genomic_DNA"/>
</dbReference>
<sequence length="227" mass="24697">MMALLWILLALSACDSFADLCSGNGVPSQGDHCFSGSLARVQLRMAGQAKGTLDVEFVQAKNQAECQGLTFNAQGLGLAGNASHCPLLDKYEAKYCSDQDKLMVNFTEANRSAGLVNFTSAVLGIDMKRVNCSMLFHNVTQDAHDAGKAEQASGKSLSLRGKMAKTSAGRVCCDHFSMSRPSQSFSDAMKARDSCEQAYGPCSHQYIHYHIDNTHMLHCFGRHCWGR</sequence>
<feature type="signal peptide" evidence="1">
    <location>
        <begin position="1"/>
        <end position="18"/>
    </location>
</feature>
<dbReference type="AlphaFoldDB" id="A0A812SHV3"/>